<feature type="domain" description="RecJ OB" evidence="9">
    <location>
        <begin position="456"/>
        <end position="563"/>
    </location>
</feature>
<evidence type="ECO:0000313" key="11">
    <source>
        <dbReference type="Proteomes" id="UP000051568"/>
    </source>
</evidence>
<protein>
    <recommendedName>
        <fullName evidence="2">Single-stranded-DNA-specific exonuclease RecJ</fullName>
    </recommendedName>
</protein>
<dbReference type="Gene3D" id="3.90.1640.30">
    <property type="match status" value="1"/>
</dbReference>
<evidence type="ECO:0000256" key="5">
    <source>
        <dbReference type="ARBA" id="ARBA00022839"/>
    </source>
</evidence>
<dbReference type="GO" id="GO:0003676">
    <property type="term" value="F:nucleic acid binding"/>
    <property type="evidence" value="ECO:0007669"/>
    <property type="project" value="InterPro"/>
</dbReference>
<reference evidence="10 11" key="1">
    <citation type="journal article" date="2015" name="Genome Announc.">
        <title>Expanding the biotechnology potential of lactobacilli through comparative genomics of 213 strains and associated genera.</title>
        <authorList>
            <person name="Sun Z."/>
            <person name="Harris H.M."/>
            <person name="McCann A."/>
            <person name="Guo C."/>
            <person name="Argimon S."/>
            <person name="Zhang W."/>
            <person name="Yang X."/>
            <person name="Jeffery I.B."/>
            <person name="Cooney J.C."/>
            <person name="Kagawa T.F."/>
            <person name="Liu W."/>
            <person name="Song Y."/>
            <person name="Salvetti E."/>
            <person name="Wrobel A."/>
            <person name="Rasinkangas P."/>
            <person name="Parkhill J."/>
            <person name="Rea M.C."/>
            <person name="O'Sullivan O."/>
            <person name="Ritari J."/>
            <person name="Douillard F.P."/>
            <person name="Paul Ross R."/>
            <person name="Yang R."/>
            <person name="Briner A.E."/>
            <person name="Felis G.E."/>
            <person name="de Vos W.M."/>
            <person name="Barrangou R."/>
            <person name="Klaenhammer T.R."/>
            <person name="Caufield P.W."/>
            <person name="Cui Y."/>
            <person name="Zhang H."/>
            <person name="O'Toole P.W."/>
        </authorList>
    </citation>
    <scope>NUCLEOTIDE SEQUENCE [LARGE SCALE GENOMIC DNA]</scope>
    <source>
        <strain evidence="10 11">DSM 17757</strain>
    </source>
</reference>
<keyword evidence="3" id="KW-0540">Nuclease</keyword>
<accession>A0A0R2IZL9</accession>
<organism evidence="10 11">
    <name type="scientific">Pediococcus cellicola</name>
    <dbReference type="NCBI Taxonomy" id="319652"/>
    <lineage>
        <taxon>Bacteria</taxon>
        <taxon>Bacillati</taxon>
        <taxon>Bacillota</taxon>
        <taxon>Bacilli</taxon>
        <taxon>Lactobacillales</taxon>
        <taxon>Lactobacillaceae</taxon>
        <taxon>Pediococcus</taxon>
    </lineage>
</organism>
<evidence type="ECO:0000313" key="10">
    <source>
        <dbReference type="EMBL" id="KRN67495.1"/>
    </source>
</evidence>
<feature type="domain" description="DDH" evidence="6">
    <location>
        <begin position="84"/>
        <end position="228"/>
    </location>
</feature>
<evidence type="ECO:0000256" key="2">
    <source>
        <dbReference type="ARBA" id="ARBA00019841"/>
    </source>
</evidence>
<dbReference type="Pfam" id="PF02272">
    <property type="entry name" value="DHHA1"/>
    <property type="match status" value="1"/>
</dbReference>
<dbReference type="InterPro" id="IPR038763">
    <property type="entry name" value="DHH_sf"/>
</dbReference>
<dbReference type="InterPro" id="IPR041122">
    <property type="entry name" value="RecJ_OB"/>
</dbReference>
<dbReference type="Pfam" id="PF10141">
    <property type="entry name" value="ssDNA-exonuc_C"/>
    <property type="match status" value="1"/>
</dbReference>
<dbReference type="GO" id="GO:0006281">
    <property type="term" value="P:DNA repair"/>
    <property type="evidence" value="ECO:0007669"/>
    <property type="project" value="InterPro"/>
</dbReference>
<feature type="domain" description="Single-stranded-DNA-specific exonuclease RecJ C-terminal" evidence="8">
    <location>
        <begin position="571"/>
        <end position="768"/>
    </location>
</feature>
<dbReference type="NCBIfam" id="TIGR00644">
    <property type="entry name" value="recJ"/>
    <property type="match status" value="1"/>
</dbReference>
<dbReference type="PATRIC" id="fig|319652.3.peg.34"/>
<evidence type="ECO:0000259" key="9">
    <source>
        <dbReference type="Pfam" id="PF17768"/>
    </source>
</evidence>
<sequence length="781" mass="86636">MLKPKYEWQLADKKYTALQVSQLAQACQVSEITAEVLLSRGYDTPEKVEVFLTADPKMIHDPFLLHDMKKAVDRIQQAIVANEKIVVYGDYDADGVTSTTIMFETLNELGANVDYFVPDRFKDGYGPNMAEYQQFIENGVTLLVTVDNGVAGNEPIDYAVAHGMDVIVTDHHELPEKLPNATAIVHPRYPGSEYPFNDLSGVGVAFKVASALLDEVPEEFLDLVAIGTIGDLVSLTDENRFLVTNGLKLLSEGQRVGLNALLKVSGLENQKINEQDIGFTIAPRLNAVGRIGNAGEAVELLTTFDEEKADLIAKHIDSVNDQRKQLVEDIYAEAIFQAQNTDNSNRKTLVITGTDWHQGVLGIVASRLVEATGKPTIVLSGNHSDSDLKGSGRSVAALNLFEALNAKREIYENFGGHHMAVGLTIKKENIPQLRDLFEAAAVEVNLDEHQALPLKIDGVVKADQVSVTAIQDLSKLGPFGTDNPIPEFEIKFDQIADAKQIGANQDHLKFQMAGKSQKIDAIAFKQGAMLPYLQVQPGDVKVVGTLELNTWRNQTKPQVMVKDLCVDAVPVIDQRTTHLNKQMFDRQTTYVFFHKKTYEKVQHYLNPAAQVAILSGESTLETVLAGDLTLVDCPDSLTRFANWLANQKPDAMTVYFYQRNNAYLDGMPTRQQSAKVFKFFANHPVVDLKKQLPDVVAHLHMEQNLLVFLIQVFFELGFVKIDNGRVSLVPNPKPQKLSVAPTYQLRQQQIKTQEKLLYSKSAALTAWIQARLTDNNKGVAE</sequence>
<dbReference type="Pfam" id="PF01368">
    <property type="entry name" value="DHH"/>
    <property type="match status" value="1"/>
</dbReference>
<dbReference type="AlphaFoldDB" id="A0A0R2IZL9"/>
<name>A0A0R2IZL9_9LACO</name>
<dbReference type="PANTHER" id="PTHR30255:SF2">
    <property type="entry name" value="SINGLE-STRANDED-DNA-SPECIFIC EXONUCLEASE RECJ"/>
    <property type="match status" value="1"/>
</dbReference>
<dbReference type="PANTHER" id="PTHR30255">
    <property type="entry name" value="SINGLE-STRANDED-DNA-SPECIFIC EXONUCLEASE RECJ"/>
    <property type="match status" value="1"/>
</dbReference>
<dbReference type="GO" id="GO:0006310">
    <property type="term" value="P:DNA recombination"/>
    <property type="evidence" value="ECO:0007669"/>
    <property type="project" value="InterPro"/>
</dbReference>
<dbReference type="Pfam" id="PF17768">
    <property type="entry name" value="RecJ_OB"/>
    <property type="match status" value="1"/>
</dbReference>
<evidence type="ECO:0000259" key="7">
    <source>
        <dbReference type="Pfam" id="PF02272"/>
    </source>
</evidence>
<dbReference type="Proteomes" id="UP000051568">
    <property type="component" value="Unassembled WGS sequence"/>
</dbReference>
<dbReference type="InterPro" id="IPR051673">
    <property type="entry name" value="SSDNA_exonuclease_RecJ"/>
</dbReference>
<evidence type="ECO:0000256" key="4">
    <source>
        <dbReference type="ARBA" id="ARBA00022801"/>
    </source>
</evidence>
<keyword evidence="4" id="KW-0378">Hydrolase</keyword>
<evidence type="ECO:0000256" key="3">
    <source>
        <dbReference type="ARBA" id="ARBA00022722"/>
    </source>
</evidence>
<evidence type="ECO:0000256" key="1">
    <source>
        <dbReference type="ARBA" id="ARBA00005915"/>
    </source>
</evidence>
<comment type="similarity">
    <text evidence="1">Belongs to the RecJ family.</text>
</comment>
<dbReference type="Gene3D" id="3.10.310.30">
    <property type="match status" value="1"/>
</dbReference>
<dbReference type="OrthoDB" id="9809852at2"/>
<keyword evidence="11" id="KW-1185">Reference proteome</keyword>
<dbReference type="InterPro" id="IPR004610">
    <property type="entry name" value="RecJ"/>
</dbReference>
<dbReference type="InterPro" id="IPR018779">
    <property type="entry name" value="RecJ_C"/>
</dbReference>
<gene>
    <name evidence="10" type="ORF">IV80_GL000034</name>
</gene>
<dbReference type="SUPFAM" id="SSF64182">
    <property type="entry name" value="DHH phosphoesterases"/>
    <property type="match status" value="1"/>
</dbReference>
<dbReference type="RefSeq" id="WP_057747769.1">
    <property type="nucleotide sequence ID" value="NZ_BJVH01000001.1"/>
</dbReference>
<comment type="caution">
    <text evidence="10">The sequence shown here is derived from an EMBL/GenBank/DDBJ whole genome shotgun (WGS) entry which is preliminary data.</text>
</comment>
<evidence type="ECO:0000259" key="6">
    <source>
        <dbReference type="Pfam" id="PF01368"/>
    </source>
</evidence>
<keyword evidence="5 10" id="KW-0269">Exonuclease</keyword>
<dbReference type="STRING" id="319652.IV80_GL000034"/>
<dbReference type="InterPro" id="IPR001667">
    <property type="entry name" value="DDH_dom"/>
</dbReference>
<dbReference type="PROSITE" id="PS51257">
    <property type="entry name" value="PROKAR_LIPOPROTEIN"/>
    <property type="match status" value="1"/>
</dbReference>
<dbReference type="EMBL" id="JQBR01000001">
    <property type="protein sequence ID" value="KRN67495.1"/>
    <property type="molecule type" value="Genomic_DNA"/>
</dbReference>
<dbReference type="GO" id="GO:0008409">
    <property type="term" value="F:5'-3' exonuclease activity"/>
    <property type="evidence" value="ECO:0007669"/>
    <property type="project" value="InterPro"/>
</dbReference>
<dbReference type="InterPro" id="IPR003156">
    <property type="entry name" value="DHHA1_dom"/>
</dbReference>
<evidence type="ECO:0000259" key="8">
    <source>
        <dbReference type="Pfam" id="PF10141"/>
    </source>
</evidence>
<proteinExistence type="inferred from homology"/>
<feature type="domain" description="DHHA1" evidence="7">
    <location>
        <begin position="349"/>
        <end position="441"/>
    </location>
</feature>